<feature type="domain" description="Ig-like" evidence="16">
    <location>
        <begin position="18"/>
        <end position="115"/>
    </location>
</feature>
<dbReference type="SMART" id="SM00409">
    <property type="entry name" value="IG"/>
    <property type="match status" value="2"/>
</dbReference>
<evidence type="ECO:0000256" key="3">
    <source>
        <dbReference type="ARBA" id="ARBA00007810"/>
    </source>
</evidence>
<evidence type="ECO:0000313" key="17">
    <source>
        <dbReference type="EMBL" id="NXY38237.1"/>
    </source>
</evidence>
<evidence type="ECO:0000256" key="5">
    <source>
        <dbReference type="ARBA" id="ARBA00022692"/>
    </source>
</evidence>
<keyword evidence="5 15" id="KW-0812">Transmembrane</keyword>
<dbReference type="GO" id="GO:0007157">
    <property type="term" value="P:heterophilic cell-cell adhesion via plasma membrane cell adhesion molecules"/>
    <property type="evidence" value="ECO:0007669"/>
    <property type="project" value="TreeGrafter"/>
</dbReference>
<dbReference type="InterPro" id="IPR013783">
    <property type="entry name" value="Ig-like_fold"/>
</dbReference>
<evidence type="ECO:0000256" key="12">
    <source>
        <dbReference type="ARBA" id="ARBA00023157"/>
    </source>
</evidence>
<evidence type="ECO:0000256" key="14">
    <source>
        <dbReference type="SAM" id="MobiDB-lite"/>
    </source>
</evidence>
<feature type="non-terminal residue" evidence="17">
    <location>
        <position position="1"/>
    </location>
</feature>
<dbReference type="Pfam" id="PF13927">
    <property type="entry name" value="Ig_3"/>
    <property type="match status" value="1"/>
</dbReference>
<evidence type="ECO:0000256" key="8">
    <source>
        <dbReference type="ARBA" id="ARBA00022889"/>
    </source>
</evidence>
<feature type="non-terminal residue" evidence="17">
    <location>
        <position position="471"/>
    </location>
</feature>
<accession>A0A7L4JCC2</accession>
<dbReference type="FunFam" id="2.60.40.10:FF:000304">
    <property type="entry name" value="Nectin cell adhesion molecule 1"/>
    <property type="match status" value="1"/>
</dbReference>
<dbReference type="Pfam" id="PF07686">
    <property type="entry name" value="V-set"/>
    <property type="match status" value="1"/>
</dbReference>
<evidence type="ECO:0000256" key="10">
    <source>
        <dbReference type="ARBA" id="ARBA00022989"/>
    </source>
</evidence>
<dbReference type="SMART" id="SM00406">
    <property type="entry name" value="IGv"/>
    <property type="match status" value="1"/>
</dbReference>
<dbReference type="AlphaFoldDB" id="A0A7L4JCC2"/>
<dbReference type="EMBL" id="VZSW01001866">
    <property type="protein sequence ID" value="NXY38237.1"/>
    <property type="molecule type" value="Genomic_DNA"/>
</dbReference>
<feature type="compositionally biased region" description="Basic and acidic residues" evidence="14">
    <location>
        <begin position="421"/>
        <end position="437"/>
    </location>
</feature>
<keyword evidence="11 15" id="KW-0472">Membrane</keyword>
<dbReference type="GO" id="GO:0005912">
    <property type="term" value="C:adherens junction"/>
    <property type="evidence" value="ECO:0007669"/>
    <property type="project" value="UniProtKB-SubCell"/>
</dbReference>
<comment type="caution">
    <text evidence="17">The sequence shown here is derived from an EMBL/GenBank/DDBJ whole genome shotgun (WGS) entry which is preliminary data.</text>
</comment>
<keyword evidence="6" id="KW-0732">Signal</keyword>
<dbReference type="Gene3D" id="2.60.40.10">
    <property type="entry name" value="Immunoglobulins"/>
    <property type="match status" value="2"/>
</dbReference>
<evidence type="ECO:0000256" key="9">
    <source>
        <dbReference type="ARBA" id="ARBA00022949"/>
    </source>
</evidence>
<dbReference type="InterPro" id="IPR013106">
    <property type="entry name" value="Ig_V-set"/>
</dbReference>
<evidence type="ECO:0000256" key="7">
    <source>
        <dbReference type="ARBA" id="ARBA00022737"/>
    </source>
</evidence>
<keyword evidence="8" id="KW-0130">Cell adhesion</keyword>
<comment type="similarity">
    <text evidence="3">Belongs to the nectin family.</text>
</comment>
<keyword evidence="12" id="KW-1015">Disulfide bond</keyword>
<gene>
    <name evidence="17" type="primary">Nectin1</name>
    <name evidence="17" type="ORF">PORRUF_R05529</name>
</gene>
<dbReference type="InterPro" id="IPR003599">
    <property type="entry name" value="Ig_sub"/>
</dbReference>
<dbReference type="SUPFAM" id="SSF48726">
    <property type="entry name" value="Immunoglobulin"/>
    <property type="match status" value="2"/>
</dbReference>
<dbReference type="InterPro" id="IPR041849">
    <property type="entry name" value="Nectin-1_IgV1"/>
</dbReference>
<evidence type="ECO:0000256" key="4">
    <source>
        <dbReference type="ARBA" id="ARBA00022475"/>
    </source>
</evidence>
<dbReference type="GO" id="GO:0005886">
    <property type="term" value="C:plasma membrane"/>
    <property type="evidence" value="ECO:0007669"/>
    <property type="project" value="UniProtKB-SubCell"/>
</dbReference>
<dbReference type="InterPro" id="IPR007110">
    <property type="entry name" value="Ig-like_dom"/>
</dbReference>
<evidence type="ECO:0000256" key="6">
    <source>
        <dbReference type="ARBA" id="ARBA00022729"/>
    </source>
</evidence>
<evidence type="ECO:0000259" key="16">
    <source>
        <dbReference type="PROSITE" id="PS50835"/>
    </source>
</evidence>
<dbReference type="FunFam" id="2.60.40.10:FF:000268">
    <property type="entry name" value="Nectin cell adhesion molecule 1"/>
    <property type="match status" value="1"/>
</dbReference>
<evidence type="ECO:0000256" key="11">
    <source>
        <dbReference type="ARBA" id="ARBA00023136"/>
    </source>
</evidence>
<name>A0A7L4JCC2_9PASS</name>
<sequence length="471" mass="51797">GLQAQSVLVNDSVSGFIGTDVVLHCSFTNPLPNVKITQVTWQKATNGTKQNVAIYNPAMGVSILSPYKERVTFRNPSFKDGTIQLSRLELEDEGVYICEFATFPTGNREGQLNLTVLGKALGRLCRGNLQAVSEQTGLHEWFSLQFQFLSNTGMKTSGRKGLTSHISVHLGHLHHRYLINDAGRWCKVHGHCHKAIITWGLLLEIFTALDSPQDEPEVTIEGFDGNWFLNRKDVKLICKSDANPPAHTYEWKLPNGTLPGSVEIQNNTIYFKGPVSYSVAGTYVCEATNAIGTRSGLVEVNVTEFPYTPSPIDDHKSMVQPNIPTPVIGGIVGGVSLVLLVAVVLFVVLRRRRHTFKGDYSTKKHVYGNGYSKAGIPQHHPPMAQNLQYPDDSDDEKKPGPLGGSTYEDEDEDGGGGGGGGERKLGGPKAYEEDAKRPYFTVDEGEAHPEPYDERTLGFQYDPEQLDLAEN</sequence>
<dbReference type="Proteomes" id="UP000572837">
    <property type="component" value="Unassembled WGS sequence"/>
</dbReference>
<dbReference type="PROSITE" id="PS50835">
    <property type="entry name" value="IG_LIKE"/>
    <property type="match status" value="2"/>
</dbReference>
<feature type="transmembrane region" description="Helical" evidence="15">
    <location>
        <begin position="327"/>
        <end position="349"/>
    </location>
</feature>
<dbReference type="CDD" id="cd05886">
    <property type="entry name" value="IgV_1_Nectin-1_like"/>
    <property type="match status" value="1"/>
</dbReference>
<dbReference type="PANTHER" id="PTHR23277">
    <property type="entry name" value="NECTIN-RELATED"/>
    <property type="match status" value="1"/>
</dbReference>
<keyword evidence="4" id="KW-1003">Cell membrane</keyword>
<feature type="region of interest" description="Disordered" evidence="14">
    <location>
        <begin position="371"/>
        <end position="471"/>
    </location>
</feature>
<evidence type="ECO:0000313" key="18">
    <source>
        <dbReference type="Proteomes" id="UP000572837"/>
    </source>
</evidence>
<proteinExistence type="inferred from homology"/>
<reference evidence="17 18" key="1">
    <citation type="submission" date="2020-02" db="EMBL/GenBank/DDBJ databases">
        <title>Bird 10,000 Genomes (B10K) Project - Family phase.</title>
        <authorList>
            <person name="Zhang G."/>
        </authorList>
    </citation>
    <scope>NUCLEOTIDE SEQUENCE [LARGE SCALE GENOMIC DNA]</scope>
    <source>
        <strain evidence="17">B10K-IZ-033-81</strain>
        <tissue evidence="17">Muscle</tissue>
    </source>
</reference>
<dbReference type="GO" id="GO:0007156">
    <property type="term" value="P:homophilic cell adhesion via plasma membrane adhesion molecules"/>
    <property type="evidence" value="ECO:0007669"/>
    <property type="project" value="TreeGrafter"/>
</dbReference>
<keyword evidence="10 15" id="KW-1133">Transmembrane helix</keyword>
<dbReference type="InterPro" id="IPR036179">
    <property type="entry name" value="Ig-like_dom_sf"/>
</dbReference>
<comment type="subcellular location">
    <subcellularLocation>
        <location evidence="2">Cell junction</location>
        <location evidence="2">Adherens junction</location>
    </subcellularLocation>
    <subcellularLocation>
        <location evidence="1">Cell membrane</location>
        <topology evidence="1">Single-pass type I membrane protein</topology>
    </subcellularLocation>
</comment>
<keyword evidence="18" id="KW-1185">Reference proteome</keyword>
<feature type="domain" description="Ig-like" evidence="16">
    <location>
        <begin position="216"/>
        <end position="303"/>
    </location>
</feature>
<protein>
    <submittedName>
        <fullName evidence="17">NECT1 protein</fullName>
    </submittedName>
</protein>
<keyword evidence="13" id="KW-0325">Glycoprotein</keyword>
<dbReference type="GO" id="GO:1902414">
    <property type="term" value="P:protein localization to cell junction"/>
    <property type="evidence" value="ECO:0007669"/>
    <property type="project" value="TreeGrafter"/>
</dbReference>
<evidence type="ECO:0000256" key="15">
    <source>
        <dbReference type="SAM" id="Phobius"/>
    </source>
</evidence>
<organism evidence="17 18">
    <name type="scientific">Pomatorhinus ruficollis</name>
    <name type="common">streak-breasted scimitar babbler</name>
    <dbReference type="NCBI Taxonomy" id="932028"/>
    <lineage>
        <taxon>Eukaryota</taxon>
        <taxon>Metazoa</taxon>
        <taxon>Chordata</taxon>
        <taxon>Craniata</taxon>
        <taxon>Vertebrata</taxon>
        <taxon>Euteleostomi</taxon>
        <taxon>Archelosauria</taxon>
        <taxon>Archosauria</taxon>
        <taxon>Dinosauria</taxon>
        <taxon>Saurischia</taxon>
        <taxon>Theropoda</taxon>
        <taxon>Coelurosauria</taxon>
        <taxon>Aves</taxon>
        <taxon>Neognathae</taxon>
        <taxon>Neoaves</taxon>
        <taxon>Telluraves</taxon>
        <taxon>Australaves</taxon>
        <taxon>Passeriformes</taxon>
        <taxon>Sylvioidea</taxon>
        <taxon>Timaliidae</taxon>
        <taxon>Pomatorhinus</taxon>
    </lineage>
</organism>
<dbReference type="PANTHER" id="PTHR23277:SF69">
    <property type="entry name" value="NECTIN-1"/>
    <property type="match status" value="1"/>
</dbReference>
<keyword evidence="9" id="KW-0965">Cell junction</keyword>
<feature type="compositionally biased region" description="Basic and acidic residues" evidence="14">
    <location>
        <begin position="445"/>
        <end position="456"/>
    </location>
</feature>
<evidence type="ECO:0000256" key="2">
    <source>
        <dbReference type="ARBA" id="ARBA00004536"/>
    </source>
</evidence>
<keyword evidence="7" id="KW-0677">Repeat</keyword>
<evidence type="ECO:0000256" key="1">
    <source>
        <dbReference type="ARBA" id="ARBA00004251"/>
    </source>
</evidence>
<evidence type="ECO:0000256" key="13">
    <source>
        <dbReference type="ARBA" id="ARBA00023180"/>
    </source>
</evidence>
<dbReference type="InterPro" id="IPR051427">
    <property type="entry name" value="Nectin/Nectin-like"/>
</dbReference>